<dbReference type="SUPFAM" id="SSF53807">
    <property type="entry name" value="Helical backbone' metal receptor"/>
    <property type="match status" value="1"/>
</dbReference>
<gene>
    <name evidence="2" type="ORF">ESZ00_00610</name>
</gene>
<evidence type="ECO:0000313" key="2">
    <source>
        <dbReference type="EMBL" id="RXS96495.1"/>
    </source>
</evidence>
<comment type="caution">
    <text evidence="2">The sequence shown here is derived from an EMBL/GenBank/DDBJ whole genome shotgun (WGS) entry which is preliminary data.</text>
</comment>
<protein>
    <submittedName>
        <fullName evidence="2">ABC transporter substrate-binding protein</fullName>
    </submittedName>
</protein>
<dbReference type="InterPro" id="IPR002491">
    <property type="entry name" value="ABC_transptr_periplasmic_BD"/>
</dbReference>
<dbReference type="PANTHER" id="PTHR42860">
    <property type="entry name" value="VITAMIN B12-BINDING PROTEIN"/>
    <property type="match status" value="1"/>
</dbReference>
<dbReference type="InterPro" id="IPR051030">
    <property type="entry name" value="Vitamin_B12-ABC_binding"/>
</dbReference>
<accession>A0A4Q1SGL8</accession>
<evidence type="ECO:0000259" key="1">
    <source>
        <dbReference type="PROSITE" id="PS50983"/>
    </source>
</evidence>
<keyword evidence="3" id="KW-1185">Reference proteome</keyword>
<dbReference type="Pfam" id="PF01497">
    <property type="entry name" value="Peripla_BP_2"/>
    <property type="match status" value="1"/>
</dbReference>
<dbReference type="PANTHER" id="PTHR42860:SF2">
    <property type="entry name" value="BLL4160 PROTEIN"/>
    <property type="match status" value="1"/>
</dbReference>
<dbReference type="OrthoDB" id="9787772at2"/>
<evidence type="ECO:0000313" key="3">
    <source>
        <dbReference type="Proteomes" id="UP000290253"/>
    </source>
</evidence>
<dbReference type="RefSeq" id="WP_129206244.1">
    <property type="nucleotide sequence ID" value="NZ_BMGU01000001.1"/>
</dbReference>
<dbReference type="Proteomes" id="UP000290253">
    <property type="component" value="Unassembled WGS sequence"/>
</dbReference>
<organism evidence="2 3">
    <name type="scientific">Silvibacterium dinghuense</name>
    <dbReference type="NCBI Taxonomy" id="1560006"/>
    <lineage>
        <taxon>Bacteria</taxon>
        <taxon>Pseudomonadati</taxon>
        <taxon>Acidobacteriota</taxon>
        <taxon>Terriglobia</taxon>
        <taxon>Terriglobales</taxon>
        <taxon>Acidobacteriaceae</taxon>
        <taxon>Silvibacterium</taxon>
    </lineage>
</organism>
<proteinExistence type="predicted"/>
<dbReference type="EMBL" id="SDMK01000001">
    <property type="protein sequence ID" value="RXS96495.1"/>
    <property type="molecule type" value="Genomic_DNA"/>
</dbReference>
<dbReference type="Gene3D" id="3.40.50.1980">
    <property type="entry name" value="Nitrogenase molybdenum iron protein domain"/>
    <property type="match status" value="2"/>
</dbReference>
<reference evidence="2 3" key="1">
    <citation type="journal article" date="2016" name="Int. J. Syst. Evol. Microbiol.">
        <title>Acidipila dinghuensis sp. nov., an acidobacterium isolated from forest soil.</title>
        <authorList>
            <person name="Jiang Y.W."/>
            <person name="Wang J."/>
            <person name="Chen M.H."/>
            <person name="Lv Y.Y."/>
            <person name="Qiu L.H."/>
        </authorList>
    </citation>
    <scope>NUCLEOTIDE SEQUENCE [LARGE SCALE GENOMIC DNA]</scope>
    <source>
        <strain evidence="2 3">DHOF10</strain>
    </source>
</reference>
<dbReference type="AlphaFoldDB" id="A0A4Q1SGL8"/>
<name>A0A4Q1SGL8_9BACT</name>
<dbReference type="PROSITE" id="PS50983">
    <property type="entry name" value="FE_B12_PBP"/>
    <property type="match status" value="1"/>
</dbReference>
<sequence>MRILSLQPSVSILLHHLGRLDTLVACTRYCLDAVPELRERHLAGKLAIVQDSWSITPDELLPVAADLIVASIPYRMESLAAILRAGRPVLALAPHTLEDIYQEIRLLAGVVGETAKGEALVTAMDTTIAGMRARTRDFQRPRVYCEEWGKPMIHSQIWVKELVEAAGGSFLGEPGTHTQAEDIAKADPDVIVMAWCGAGNRVPLERVVEQRAWEELRAVREGRVYCIADEMLNTPAPTLAAGLAALAQCLHPDVFGTLAPPSGRPLSQFPPHCV</sequence>
<feature type="domain" description="Fe/B12 periplasmic-binding" evidence="1">
    <location>
        <begin position="2"/>
        <end position="254"/>
    </location>
</feature>